<accession>A0A1H8H634</accession>
<dbReference type="EMBL" id="FOCX01000003">
    <property type="protein sequence ID" value="SEN50938.1"/>
    <property type="molecule type" value="Genomic_DNA"/>
</dbReference>
<gene>
    <name evidence="2" type="ORF">SAMN05216388_1003284</name>
</gene>
<name>A0A1H8H634_9EURY</name>
<dbReference type="OrthoDB" id="383383at2157"/>
<keyword evidence="1" id="KW-0812">Transmembrane</keyword>
<evidence type="ECO:0000313" key="3">
    <source>
        <dbReference type="Proteomes" id="UP000198775"/>
    </source>
</evidence>
<evidence type="ECO:0000313" key="2">
    <source>
        <dbReference type="EMBL" id="SEN50938.1"/>
    </source>
</evidence>
<organism evidence="2 3">
    <name type="scientific">Halorientalis persicus</name>
    <dbReference type="NCBI Taxonomy" id="1367881"/>
    <lineage>
        <taxon>Archaea</taxon>
        <taxon>Methanobacteriati</taxon>
        <taxon>Methanobacteriota</taxon>
        <taxon>Stenosarchaea group</taxon>
        <taxon>Halobacteria</taxon>
        <taxon>Halobacteriales</taxon>
        <taxon>Haloarculaceae</taxon>
        <taxon>Halorientalis</taxon>
    </lineage>
</organism>
<evidence type="ECO:0000256" key="1">
    <source>
        <dbReference type="SAM" id="Phobius"/>
    </source>
</evidence>
<dbReference type="Proteomes" id="UP000198775">
    <property type="component" value="Unassembled WGS sequence"/>
</dbReference>
<protein>
    <submittedName>
        <fullName evidence="2">Uncharacterized protein</fullName>
    </submittedName>
</protein>
<dbReference type="AlphaFoldDB" id="A0A1H8H634"/>
<sequence>MLGTKGKRIAAVVGLLSGAILAAALWFVFQDSQLRLLAPVAGLFDASVVYYVFSKNFEQKGTFAGDDGTGV</sequence>
<keyword evidence="1" id="KW-0472">Membrane</keyword>
<dbReference type="RefSeq" id="WP_092658330.1">
    <property type="nucleotide sequence ID" value="NZ_FOCX01000003.1"/>
</dbReference>
<reference evidence="3" key="1">
    <citation type="submission" date="2016-10" db="EMBL/GenBank/DDBJ databases">
        <authorList>
            <person name="Varghese N."/>
            <person name="Submissions S."/>
        </authorList>
    </citation>
    <scope>NUCLEOTIDE SEQUENCE [LARGE SCALE GENOMIC DNA]</scope>
    <source>
        <strain evidence="3">IBRC-M 10043</strain>
    </source>
</reference>
<keyword evidence="3" id="KW-1185">Reference proteome</keyword>
<feature type="transmembrane region" description="Helical" evidence="1">
    <location>
        <begin position="9"/>
        <end position="29"/>
    </location>
</feature>
<keyword evidence="1" id="KW-1133">Transmembrane helix</keyword>
<proteinExistence type="predicted"/>
<feature type="transmembrane region" description="Helical" evidence="1">
    <location>
        <begin position="35"/>
        <end position="53"/>
    </location>
</feature>